<accession>A0AC35UEV7</accession>
<evidence type="ECO:0000313" key="2">
    <source>
        <dbReference type="WBParaSite" id="RSKR_0001095900.1"/>
    </source>
</evidence>
<evidence type="ECO:0000313" key="1">
    <source>
        <dbReference type="Proteomes" id="UP000095286"/>
    </source>
</evidence>
<dbReference type="Proteomes" id="UP000095286">
    <property type="component" value="Unplaced"/>
</dbReference>
<dbReference type="WBParaSite" id="RSKR_0001095900.1">
    <property type="protein sequence ID" value="RSKR_0001095900.1"/>
    <property type="gene ID" value="RSKR_0001095900"/>
</dbReference>
<proteinExistence type="predicted"/>
<name>A0AC35UEV7_9BILA</name>
<reference evidence="2" key="1">
    <citation type="submission" date="2016-11" db="UniProtKB">
        <authorList>
            <consortium name="WormBaseParasite"/>
        </authorList>
    </citation>
    <scope>IDENTIFICATION</scope>
    <source>
        <strain evidence="2">KR3021</strain>
    </source>
</reference>
<organism evidence="1 2">
    <name type="scientific">Rhabditophanes sp. KR3021</name>
    <dbReference type="NCBI Taxonomy" id="114890"/>
    <lineage>
        <taxon>Eukaryota</taxon>
        <taxon>Metazoa</taxon>
        <taxon>Ecdysozoa</taxon>
        <taxon>Nematoda</taxon>
        <taxon>Chromadorea</taxon>
        <taxon>Rhabditida</taxon>
        <taxon>Tylenchina</taxon>
        <taxon>Panagrolaimomorpha</taxon>
        <taxon>Strongyloidoidea</taxon>
        <taxon>Alloionematidae</taxon>
        <taxon>Rhabditophanes</taxon>
    </lineage>
</organism>
<sequence length="254" mass="29130">MMSTQKDSRALGNITAQKYRDILRSKAALCDKIFPEFLKQEKVIAGLERELLCLRNYITNKEGYSDEVIDNYLARYNVVQPASDSEYVAKLTQCGKKQIREGKSGGSFTKAHITIEQLNKHEIRDVSEKIISGSDDEVVRKLFIFSSGNLIKAENCSNRSSIASSPYDNEDMFSCLKCSNANRLFPEQSDNTFRQNTNESINQHPSMETSIQEMNTTHIPATQNPFYQNWNYETYYPQQNLSNSMPQFPSTNYY</sequence>
<protein>
    <submittedName>
        <fullName evidence="2">Uncharacterized protein</fullName>
    </submittedName>
</protein>